<evidence type="ECO:0000313" key="2">
    <source>
        <dbReference type="Proteomes" id="UP000789405"/>
    </source>
</evidence>
<dbReference type="EMBL" id="CAJVPY010049854">
    <property type="protein sequence ID" value="CAG8813229.1"/>
    <property type="molecule type" value="Genomic_DNA"/>
</dbReference>
<dbReference type="CDD" id="cd21037">
    <property type="entry name" value="MLKL_NTD"/>
    <property type="match status" value="1"/>
</dbReference>
<sequence length="146" mass="16540">MTTKAEIDTEIIPSTKPELSEFIEGTVNVANNALSSIVPILGIVTSLINDIFAIHENAQFNKKMSRSIISRIASVETIIKSLKSPAKYREKLQVLQHQESFVKFQSTLSKIKIFVETVTQLRAFETFLRATSIKKMFVELMKEYEA</sequence>
<dbReference type="Proteomes" id="UP000789405">
    <property type="component" value="Unassembled WGS sequence"/>
</dbReference>
<protein>
    <submittedName>
        <fullName evidence="1">18573_t:CDS:1</fullName>
    </submittedName>
</protein>
<dbReference type="GO" id="GO:0007166">
    <property type="term" value="P:cell surface receptor signaling pathway"/>
    <property type="evidence" value="ECO:0007669"/>
    <property type="project" value="InterPro"/>
</dbReference>
<dbReference type="OrthoDB" id="2429624at2759"/>
<gene>
    <name evidence="1" type="ORF">DERYTH_LOCUS25763</name>
</gene>
<dbReference type="AlphaFoldDB" id="A0A9N9P7Z9"/>
<dbReference type="Gene3D" id="1.20.930.20">
    <property type="entry name" value="Adaptor protein Cbl, N-terminal domain"/>
    <property type="match status" value="1"/>
</dbReference>
<proteinExistence type="predicted"/>
<feature type="non-terminal residue" evidence="1">
    <location>
        <position position="146"/>
    </location>
</feature>
<accession>A0A9N9P7Z9</accession>
<organism evidence="1 2">
    <name type="scientific">Dentiscutata erythropus</name>
    <dbReference type="NCBI Taxonomy" id="1348616"/>
    <lineage>
        <taxon>Eukaryota</taxon>
        <taxon>Fungi</taxon>
        <taxon>Fungi incertae sedis</taxon>
        <taxon>Mucoromycota</taxon>
        <taxon>Glomeromycotina</taxon>
        <taxon>Glomeromycetes</taxon>
        <taxon>Diversisporales</taxon>
        <taxon>Gigasporaceae</taxon>
        <taxon>Dentiscutata</taxon>
    </lineage>
</organism>
<keyword evidence="2" id="KW-1185">Reference proteome</keyword>
<dbReference type="InterPro" id="IPR036537">
    <property type="entry name" value="Adaptor_Cbl_N_dom_sf"/>
</dbReference>
<reference evidence="1" key="1">
    <citation type="submission" date="2021-06" db="EMBL/GenBank/DDBJ databases">
        <authorList>
            <person name="Kallberg Y."/>
            <person name="Tangrot J."/>
            <person name="Rosling A."/>
        </authorList>
    </citation>
    <scope>NUCLEOTIDE SEQUENCE</scope>
    <source>
        <strain evidence="1">MA453B</strain>
    </source>
</reference>
<name>A0A9N9P7Z9_9GLOM</name>
<dbReference type="InterPro" id="IPR059179">
    <property type="entry name" value="MLKL-like_MCAfunc"/>
</dbReference>
<comment type="caution">
    <text evidence="1">The sequence shown here is derived from an EMBL/GenBank/DDBJ whole genome shotgun (WGS) entry which is preliminary data.</text>
</comment>
<evidence type="ECO:0000313" key="1">
    <source>
        <dbReference type="EMBL" id="CAG8813229.1"/>
    </source>
</evidence>